<feature type="compositionally biased region" description="Basic and acidic residues" evidence="1">
    <location>
        <begin position="1"/>
        <end position="19"/>
    </location>
</feature>
<evidence type="ECO:0000313" key="2">
    <source>
        <dbReference type="EMBL" id="GAA5501159.1"/>
    </source>
</evidence>
<sequence>MLEQRKKPTDTAESQEKDILPVVPPIAPQPKAEATALLQNLAHSFSGTLGEAQIHLTLRRTGNTVTGHYLAGSARAELSGTVSADGTALEVQAKAKGGRAGGRLTLRLRGNDLHGVWQPADKSSKAYGVHLKGLQPLAPAQAGAVEAPAPPPAPAQARAARSQPLSGPLTLMGKIGRSAVKLTLQIQGAQVSGSYRYPNKKGGDAVALSGTLDQAGQLTLRAGAETFEGVLAPDLGFSGTFSAEGKTQKVALIPTVKN</sequence>
<evidence type="ECO:0000256" key="1">
    <source>
        <dbReference type="SAM" id="MobiDB-lite"/>
    </source>
</evidence>
<organism evidence="2 3">
    <name type="scientific">Deinococcus xinjiangensis</name>
    <dbReference type="NCBI Taxonomy" id="457454"/>
    <lineage>
        <taxon>Bacteria</taxon>
        <taxon>Thermotogati</taxon>
        <taxon>Deinococcota</taxon>
        <taxon>Deinococci</taxon>
        <taxon>Deinococcales</taxon>
        <taxon>Deinococcaceae</taxon>
        <taxon>Deinococcus</taxon>
    </lineage>
</organism>
<reference evidence="2 3" key="1">
    <citation type="submission" date="2024-02" db="EMBL/GenBank/DDBJ databases">
        <title>Deinococcus xinjiangensis NBRC 107630.</title>
        <authorList>
            <person name="Ichikawa N."/>
            <person name="Katano-Makiyama Y."/>
            <person name="Hidaka K."/>
        </authorList>
    </citation>
    <scope>NUCLEOTIDE SEQUENCE [LARGE SCALE GENOMIC DNA]</scope>
    <source>
        <strain evidence="2 3">NBRC 107630</strain>
    </source>
</reference>
<accession>A0ABP9V7C4</accession>
<feature type="region of interest" description="Disordered" evidence="1">
    <location>
        <begin position="1"/>
        <end position="25"/>
    </location>
</feature>
<dbReference type="Proteomes" id="UP001458946">
    <property type="component" value="Unassembled WGS sequence"/>
</dbReference>
<proteinExistence type="predicted"/>
<evidence type="ECO:0000313" key="3">
    <source>
        <dbReference type="Proteomes" id="UP001458946"/>
    </source>
</evidence>
<feature type="region of interest" description="Disordered" evidence="1">
    <location>
        <begin position="142"/>
        <end position="164"/>
    </location>
</feature>
<name>A0ABP9V7C4_9DEIO</name>
<keyword evidence="3" id="KW-1185">Reference proteome</keyword>
<gene>
    <name evidence="2" type="ORF">Dxin01_00890</name>
</gene>
<protein>
    <submittedName>
        <fullName evidence="2">Uncharacterized protein</fullName>
    </submittedName>
</protein>
<comment type="caution">
    <text evidence="2">The sequence shown here is derived from an EMBL/GenBank/DDBJ whole genome shotgun (WGS) entry which is preliminary data.</text>
</comment>
<dbReference type="EMBL" id="BAABRN010000007">
    <property type="protein sequence ID" value="GAA5501159.1"/>
    <property type="molecule type" value="Genomic_DNA"/>
</dbReference>
<dbReference type="RefSeq" id="WP_353541132.1">
    <property type="nucleotide sequence ID" value="NZ_BAABRN010000007.1"/>
</dbReference>
<feature type="compositionally biased region" description="Low complexity" evidence="1">
    <location>
        <begin position="155"/>
        <end position="164"/>
    </location>
</feature>